<dbReference type="RefSeq" id="WP_184461859.1">
    <property type="nucleotide sequence ID" value="NZ_JACHHW010000003.1"/>
</dbReference>
<dbReference type="EMBL" id="JACHHW010000003">
    <property type="protein sequence ID" value="MBB5187131.1"/>
    <property type="molecule type" value="Genomic_DNA"/>
</dbReference>
<organism evidence="1 2">
    <name type="scientific">Zhongshania antarctica</name>
    <dbReference type="NCBI Taxonomy" id="641702"/>
    <lineage>
        <taxon>Bacteria</taxon>
        <taxon>Pseudomonadati</taxon>
        <taxon>Pseudomonadota</taxon>
        <taxon>Gammaproteobacteria</taxon>
        <taxon>Cellvibrionales</taxon>
        <taxon>Spongiibacteraceae</taxon>
        <taxon>Zhongshania</taxon>
    </lineage>
</organism>
<comment type="caution">
    <text evidence="1">The sequence shown here is derived from an EMBL/GenBank/DDBJ whole genome shotgun (WGS) entry which is preliminary data.</text>
</comment>
<dbReference type="InterPro" id="IPR021431">
    <property type="entry name" value="DUF3080"/>
</dbReference>
<accession>A0A840R416</accession>
<gene>
    <name evidence="1" type="ORF">HNQ57_001394</name>
</gene>
<protein>
    <recommendedName>
        <fullName evidence="3">DUF3080 family protein</fullName>
    </recommendedName>
</protein>
<dbReference type="AlphaFoldDB" id="A0A840R416"/>
<evidence type="ECO:0000313" key="1">
    <source>
        <dbReference type="EMBL" id="MBB5187131.1"/>
    </source>
</evidence>
<sequence>MKCEAALLKFDSATARLSFTVALAILKGPHHCIIQISLGIALFTISACADNNQLSSQWQDYQSRLERVLQRQAAPHDNIAFPHLPKPRELSLEFSDSGIDLLDFLRMRRCALRDTIAQRNSILGRHGDAAARLIFDLRFINQATVCQKILVEDGLMALAAQLQAATRVKQRELPARIFAASLIGPEFRQFWQIPVDLSAYPLSGKDPSLAALARWQQWQTEWLSQPGSMADWSSLAWQQFSEDVLNTLGQIRLGAGGSMLAAQRVNLAGLTTASSIITQRVNGRPLCLKPQPTPAATHFQGTLRSVFIQQLQKQASAINQHQFNVMAIMAEIENELLALMAANQLTIPSAYINWQKQRDDLLLATDQAQRQHVALAGELLKQCGLQSGN</sequence>
<evidence type="ECO:0000313" key="2">
    <source>
        <dbReference type="Proteomes" id="UP000536640"/>
    </source>
</evidence>
<proteinExistence type="predicted"/>
<reference evidence="1 2" key="1">
    <citation type="submission" date="2020-08" db="EMBL/GenBank/DDBJ databases">
        <title>Genomic Encyclopedia of Type Strains, Phase IV (KMG-IV): sequencing the most valuable type-strain genomes for metagenomic binning, comparative biology and taxonomic classification.</title>
        <authorList>
            <person name="Goeker M."/>
        </authorList>
    </citation>
    <scope>NUCLEOTIDE SEQUENCE [LARGE SCALE GENOMIC DNA]</scope>
    <source>
        <strain evidence="1 2">DSM 25701</strain>
    </source>
</reference>
<name>A0A840R416_9GAMM</name>
<dbReference type="Pfam" id="PF11279">
    <property type="entry name" value="DUF3080"/>
    <property type="match status" value="1"/>
</dbReference>
<keyword evidence="2" id="KW-1185">Reference proteome</keyword>
<dbReference type="Proteomes" id="UP000536640">
    <property type="component" value="Unassembled WGS sequence"/>
</dbReference>
<evidence type="ECO:0008006" key="3">
    <source>
        <dbReference type="Google" id="ProtNLM"/>
    </source>
</evidence>